<dbReference type="Proteomes" id="UP000828251">
    <property type="component" value="Unassembled WGS sequence"/>
</dbReference>
<proteinExistence type="predicted"/>
<organism evidence="1 2">
    <name type="scientific">Gossypium stocksii</name>
    <dbReference type="NCBI Taxonomy" id="47602"/>
    <lineage>
        <taxon>Eukaryota</taxon>
        <taxon>Viridiplantae</taxon>
        <taxon>Streptophyta</taxon>
        <taxon>Embryophyta</taxon>
        <taxon>Tracheophyta</taxon>
        <taxon>Spermatophyta</taxon>
        <taxon>Magnoliopsida</taxon>
        <taxon>eudicotyledons</taxon>
        <taxon>Gunneridae</taxon>
        <taxon>Pentapetalae</taxon>
        <taxon>rosids</taxon>
        <taxon>malvids</taxon>
        <taxon>Malvales</taxon>
        <taxon>Malvaceae</taxon>
        <taxon>Malvoideae</taxon>
        <taxon>Gossypium</taxon>
    </lineage>
</organism>
<protein>
    <submittedName>
        <fullName evidence="1">Uncharacterized protein</fullName>
    </submittedName>
</protein>
<name>A0A9D3VG52_9ROSI</name>
<reference evidence="1 2" key="1">
    <citation type="journal article" date="2021" name="Plant Biotechnol. J.">
        <title>Multi-omics assisted identification of the key and species-specific regulatory components of drought-tolerant mechanisms in Gossypium stocksii.</title>
        <authorList>
            <person name="Yu D."/>
            <person name="Ke L."/>
            <person name="Zhang D."/>
            <person name="Wu Y."/>
            <person name="Sun Y."/>
            <person name="Mei J."/>
            <person name="Sun J."/>
            <person name="Sun Y."/>
        </authorList>
    </citation>
    <scope>NUCLEOTIDE SEQUENCE [LARGE SCALE GENOMIC DNA]</scope>
    <source>
        <strain evidence="2">cv. E1</strain>
        <tissue evidence="1">Leaf</tissue>
    </source>
</reference>
<gene>
    <name evidence="1" type="ORF">J1N35_022184</name>
</gene>
<comment type="caution">
    <text evidence="1">The sequence shown here is derived from an EMBL/GenBank/DDBJ whole genome shotgun (WGS) entry which is preliminary data.</text>
</comment>
<accession>A0A9D3VG52</accession>
<sequence>MLRPQLEDVVTLRTPRALIVPLLMFLKSKGGLGLRDLEEWNKACILQCIRTIRCMFLICGKQLELKAPKKVWEMVLQLCDISRTVGFLNQELNLAISKLRRNSLIVVII</sequence>
<dbReference type="AlphaFoldDB" id="A0A9D3VG52"/>
<evidence type="ECO:0000313" key="1">
    <source>
        <dbReference type="EMBL" id="KAH1082423.1"/>
    </source>
</evidence>
<dbReference type="EMBL" id="JAIQCV010000007">
    <property type="protein sequence ID" value="KAH1082423.1"/>
    <property type="molecule type" value="Genomic_DNA"/>
</dbReference>
<keyword evidence="2" id="KW-1185">Reference proteome</keyword>
<evidence type="ECO:0000313" key="2">
    <source>
        <dbReference type="Proteomes" id="UP000828251"/>
    </source>
</evidence>